<protein>
    <submittedName>
        <fullName evidence="2">Uncharacterized protein</fullName>
    </submittedName>
</protein>
<feature type="region of interest" description="Disordered" evidence="1">
    <location>
        <begin position="1"/>
        <end position="22"/>
    </location>
</feature>
<feature type="compositionally biased region" description="Acidic residues" evidence="1">
    <location>
        <begin position="176"/>
        <end position="198"/>
    </location>
</feature>
<reference evidence="2" key="1">
    <citation type="submission" date="2018-05" db="EMBL/GenBank/DDBJ databases">
        <title>Draft genome of Mucuna pruriens seed.</title>
        <authorList>
            <person name="Nnadi N.E."/>
            <person name="Vos R."/>
            <person name="Hasami M.H."/>
            <person name="Devisetty U.K."/>
            <person name="Aguiy J.C."/>
        </authorList>
    </citation>
    <scope>NUCLEOTIDE SEQUENCE [LARGE SCALE GENOMIC DNA]</scope>
    <source>
        <strain evidence="2">JCA_2017</strain>
    </source>
</reference>
<feature type="region of interest" description="Disordered" evidence="1">
    <location>
        <begin position="173"/>
        <end position="198"/>
    </location>
</feature>
<dbReference type="EMBL" id="QJKJ01012086">
    <property type="protein sequence ID" value="RDX69495.1"/>
    <property type="molecule type" value="Genomic_DNA"/>
</dbReference>
<evidence type="ECO:0000256" key="1">
    <source>
        <dbReference type="SAM" id="MobiDB-lite"/>
    </source>
</evidence>
<proteinExistence type="predicted"/>
<sequence length="198" mass="21933">MTFQPPEFSPSASAQLSDEEISTHEQHHEAFGFYLHKDFSQVHGKRKGHVSGPIYNCSKGPDVKYQLLTREESEIPYVSLHQHNYGPLYVLPSSKQRETPGTEETPLPLIIGTTNILEIGLKMVGCSTSTEVGLQGFNLESLLKSLFNDLSLPVIGDLRSSSCEVISLGISMTNAEVDEDEDEDDDDDEDEVEDEQGC</sequence>
<comment type="caution">
    <text evidence="2">The sequence shown here is derived from an EMBL/GenBank/DDBJ whole genome shotgun (WGS) entry which is preliminary data.</text>
</comment>
<evidence type="ECO:0000313" key="2">
    <source>
        <dbReference type="EMBL" id="RDX69495.1"/>
    </source>
</evidence>
<evidence type="ECO:0000313" key="3">
    <source>
        <dbReference type="Proteomes" id="UP000257109"/>
    </source>
</evidence>
<organism evidence="2 3">
    <name type="scientific">Mucuna pruriens</name>
    <name type="common">Velvet bean</name>
    <name type="synonym">Dolichos pruriens</name>
    <dbReference type="NCBI Taxonomy" id="157652"/>
    <lineage>
        <taxon>Eukaryota</taxon>
        <taxon>Viridiplantae</taxon>
        <taxon>Streptophyta</taxon>
        <taxon>Embryophyta</taxon>
        <taxon>Tracheophyta</taxon>
        <taxon>Spermatophyta</taxon>
        <taxon>Magnoliopsida</taxon>
        <taxon>eudicotyledons</taxon>
        <taxon>Gunneridae</taxon>
        <taxon>Pentapetalae</taxon>
        <taxon>rosids</taxon>
        <taxon>fabids</taxon>
        <taxon>Fabales</taxon>
        <taxon>Fabaceae</taxon>
        <taxon>Papilionoideae</taxon>
        <taxon>50 kb inversion clade</taxon>
        <taxon>NPAAA clade</taxon>
        <taxon>indigoferoid/millettioid clade</taxon>
        <taxon>Phaseoleae</taxon>
        <taxon>Mucuna</taxon>
    </lineage>
</organism>
<dbReference type="AlphaFoldDB" id="A0A371ETW7"/>
<dbReference type="Proteomes" id="UP000257109">
    <property type="component" value="Unassembled WGS sequence"/>
</dbReference>
<name>A0A371ETW7_MUCPR</name>
<keyword evidence="3" id="KW-1185">Reference proteome</keyword>
<accession>A0A371ETW7</accession>
<gene>
    <name evidence="2" type="ORF">CR513_51387</name>
</gene>
<feature type="non-terminal residue" evidence="2">
    <location>
        <position position="1"/>
    </location>
</feature>